<sequence length="312" mass="35361">MDRVLAAKVFIDVTETRSFTKTAERLAMSRPMVTRYVDTIETWLQRRLLHRTTRQVSLTSDGEAYLAEITSWYQQAERLSSLAEQSDELSGSIRVATSMSFGYAQLMPALKEFMALHPQVEVDVDLADSTADLVERRIDLTLRIASNPDPSLIGKPIAQCESVLVASPQYLAQADKALILQPEDLKHHDCLGYKNFEQTIWHLSSNKLNDKVASLDTSSLDKTMVSVETHCRLTCNETSALLHACLLGMGIAMQPTYLVNPYLQRGELCQVLPQWRPKDLTIYALYSSRKHLSPKVRALIDFLAQYFQQHPW</sequence>
<dbReference type="OrthoDB" id="9815676at2"/>
<organism evidence="6 7">
    <name type="scientific">Marinomonas aquiplantarum</name>
    <dbReference type="NCBI Taxonomy" id="491951"/>
    <lineage>
        <taxon>Bacteria</taxon>
        <taxon>Pseudomonadati</taxon>
        <taxon>Pseudomonadota</taxon>
        <taxon>Gammaproteobacteria</taxon>
        <taxon>Oceanospirillales</taxon>
        <taxon>Oceanospirillaceae</taxon>
        <taxon>Marinomonas</taxon>
    </lineage>
</organism>
<dbReference type="Pfam" id="PF00126">
    <property type="entry name" value="HTH_1"/>
    <property type="match status" value="1"/>
</dbReference>
<reference evidence="6 7" key="1">
    <citation type="submission" date="2018-06" db="EMBL/GenBank/DDBJ databases">
        <title>Genomic Encyclopedia of Type Strains, Phase III (KMG-III): the genomes of soil and plant-associated and newly described type strains.</title>
        <authorList>
            <person name="Whitman W."/>
        </authorList>
    </citation>
    <scope>NUCLEOTIDE SEQUENCE [LARGE SCALE GENOMIC DNA]</scope>
    <source>
        <strain evidence="6 7">CECT 7732</strain>
    </source>
</reference>
<keyword evidence="4" id="KW-0804">Transcription</keyword>
<dbReference type="InterPro" id="IPR036390">
    <property type="entry name" value="WH_DNA-bd_sf"/>
</dbReference>
<evidence type="ECO:0000256" key="2">
    <source>
        <dbReference type="ARBA" id="ARBA00023015"/>
    </source>
</evidence>
<dbReference type="InterPro" id="IPR058163">
    <property type="entry name" value="LysR-type_TF_proteobact-type"/>
</dbReference>
<dbReference type="SUPFAM" id="SSF46785">
    <property type="entry name" value="Winged helix' DNA-binding domain"/>
    <property type="match status" value="1"/>
</dbReference>
<dbReference type="InterPro" id="IPR000847">
    <property type="entry name" value="LysR_HTH_N"/>
</dbReference>
<dbReference type="GO" id="GO:0003700">
    <property type="term" value="F:DNA-binding transcription factor activity"/>
    <property type="evidence" value="ECO:0007669"/>
    <property type="project" value="InterPro"/>
</dbReference>
<dbReference type="CDD" id="cd08422">
    <property type="entry name" value="PBP2_CrgA_like"/>
    <property type="match status" value="1"/>
</dbReference>
<dbReference type="PANTHER" id="PTHR30537:SF35">
    <property type="entry name" value="TRANSCRIPTIONAL REGULATORY PROTEIN"/>
    <property type="match status" value="1"/>
</dbReference>
<name>A0A366D0Q0_9GAMM</name>
<gene>
    <name evidence="6" type="ORF">DFP76_104294</name>
</gene>
<dbReference type="Pfam" id="PF03466">
    <property type="entry name" value="LysR_substrate"/>
    <property type="match status" value="1"/>
</dbReference>
<dbReference type="Proteomes" id="UP000252086">
    <property type="component" value="Unassembled WGS sequence"/>
</dbReference>
<dbReference type="Gene3D" id="1.10.10.10">
    <property type="entry name" value="Winged helix-like DNA-binding domain superfamily/Winged helix DNA-binding domain"/>
    <property type="match status" value="1"/>
</dbReference>
<dbReference type="RefSeq" id="WP_113874423.1">
    <property type="nucleotide sequence ID" value="NZ_QNRF01000004.1"/>
</dbReference>
<dbReference type="InterPro" id="IPR005119">
    <property type="entry name" value="LysR_subst-bd"/>
</dbReference>
<feature type="domain" description="HTH lysR-type" evidence="5">
    <location>
        <begin position="8"/>
        <end position="59"/>
    </location>
</feature>
<evidence type="ECO:0000256" key="4">
    <source>
        <dbReference type="ARBA" id="ARBA00023163"/>
    </source>
</evidence>
<dbReference type="EMBL" id="QNRF01000004">
    <property type="protein sequence ID" value="RBO83475.1"/>
    <property type="molecule type" value="Genomic_DNA"/>
</dbReference>
<dbReference type="PROSITE" id="PS50931">
    <property type="entry name" value="HTH_LYSR"/>
    <property type="match status" value="1"/>
</dbReference>
<evidence type="ECO:0000313" key="6">
    <source>
        <dbReference type="EMBL" id="RBO83475.1"/>
    </source>
</evidence>
<dbReference type="FunFam" id="3.40.190.290:FF:000001">
    <property type="entry name" value="Transcriptional regulator, LysR family"/>
    <property type="match status" value="1"/>
</dbReference>
<evidence type="ECO:0000259" key="5">
    <source>
        <dbReference type="PROSITE" id="PS50931"/>
    </source>
</evidence>
<evidence type="ECO:0000256" key="3">
    <source>
        <dbReference type="ARBA" id="ARBA00023125"/>
    </source>
</evidence>
<keyword evidence="2" id="KW-0805">Transcription regulation</keyword>
<dbReference type="GO" id="GO:0043565">
    <property type="term" value="F:sequence-specific DNA binding"/>
    <property type="evidence" value="ECO:0007669"/>
    <property type="project" value="TreeGrafter"/>
</dbReference>
<keyword evidence="7" id="KW-1185">Reference proteome</keyword>
<dbReference type="InterPro" id="IPR036388">
    <property type="entry name" value="WH-like_DNA-bd_sf"/>
</dbReference>
<dbReference type="AlphaFoldDB" id="A0A366D0Q0"/>
<proteinExistence type="inferred from homology"/>
<dbReference type="Gene3D" id="3.40.190.290">
    <property type="match status" value="1"/>
</dbReference>
<dbReference type="SUPFAM" id="SSF53850">
    <property type="entry name" value="Periplasmic binding protein-like II"/>
    <property type="match status" value="1"/>
</dbReference>
<comment type="caution">
    <text evidence="6">The sequence shown here is derived from an EMBL/GenBank/DDBJ whole genome shotgun (WGS) entry which is preliminary data.</text>
</comment>
<accession>A0A366D0Q0</accession>
<comment type="similarity">
    <text evidence="1">Belongs to the LysR transcriptional regulatory family.</text>
</comment>
<evidence type="ECO:0000256" key="1">
    <source>
        <dbReference type="ARBA" id="ARBA00009437"/>
    </source>
</evidence>
<evidence type="ECO:0000313" key="7">
    <source>
        <dbReference type="Proteomes" id="UP000252086"/>
    </source>
</evidence>
<dbReference type="PANTHER" id="PTHR30537">
    <property type="entry name" value="HTH-TYPE TRANSCRIPTIONAL REGULATOR"/>
    <property type="match status" value="1"/>
</dbReference>
<keyword evidence="3" id="KW-0238">DNA-binding</keyword>
<dbReference type="GO" id="GO:0006351">
    <property type="term" value="P:DNA-templated transcription"/>
    <property type="evidence" value="ECO:0007669"/>
    <property type="project" value="TreeGrafter"/>
</dbReference>
<protein>
    <submittedName>
        <fullName evidence="6">LysR family transcriptional regulator</fullName>
    </submittedName>
</protein>